<gene>
    <name evidence="1" type="ORF">DEU51_12722</name>
</gene>
<dbReference type="Proteomes" id="UP000255365">
    <property type="component" value="Unassembled WGS sequence"/>
</dbReference>
<evidence type="ECO:0000313" key="1">
    <source>
        <dbReference type="EMBL" id="RDL13333.1"/>
    </source>
</evidence>
<reference evidence="1 2" key="1">
    <citation type="submission" date="2018-07" db="EMBL/GenBank/DDBJ databases">
        <title>Genome sequencing of rice bacterial endophytes.</title>
        <authorList>
            <person name="Venturi V."/>
        </authorList>
    </citation>
    <scope>NUCLEOTIDE SEQUENCE [LARGE SCALE GENOMIC DNA]</scope>
    <source>
        <strain evidence="1 2">E2333</strain>
    </source>
</reference>
<accession>A0A370S0S3</accession>
<evidence type="ECO:0000313" key="2">
    <source>
        <dbReference type="Proteomes" id="UP000255365"/>
    </source>
</evidence>
<dbReference type="AlphaFoldDB" id="A0A370S0S3"/>
<proteinExistence type="predicted"/>
<comment type="caution">
    <text evidence="1">The sequence shown here is derived from an EMBL/GenBank/DDBJ whole genome shotgun (WGS) entry which is preliminary data.</text>
</comment>
<dbReference type="EMBL" id="QRAV01000027">
    <property type="protein sequence ID" value="RDL13333.1"/>
    <property type="molecule type" value="Genomic_DNA"/>
</dbReference>
<protein>
    <submittedName>
        <fullName evidence="1">Uncharacterized protein</fullName>
    </submittedName>
</protein>
<name>A0A370S0S3_PSEJE</name>
<organism evidence="1 2">
    <name type="scientific">Pseudomonas jessenii</name>
    <dbReference type="NCBI Taxonomy" id="77298"/>
    <lineage>
        <taxon>Bacteria</taxon>
        <taxon>Pseudomonadati</taxon>
        <taxon>Pseudomonadota</taxon>
        <taxon>Gammaproteobacteria</taxon>
        <taxon>Pseudomonadales</taxon>
        <taxon>Pseudomonadaceae</taxon>
        <taxon>Pseudomonas</taxon>
    </lineage>
</organism>
<sequence length="85" mass="9060">MAEMTSLQLMIVELAKSGISSSALKSAVLSVHPHLNDGAYLGNWPPCKSKAGLLVKRRRALGFSRLSSTTWSLAGYLSAARSSPK</sequence>